<keyword evidence="5 7" id="KW-0472">Membrane</keyword>
<feature type="transmembrane region" description="Helical" evidence="7">
    <location>
        <begin position="343"/>
        <end position="361"/>
    </location>
</feature>
<feature type="compositionally biased region" description="Gly residues" evidence="6">
    <location>
        <begin position="41"/>
        <end position="59"/>
    </location>
</feature>
<dbReference type="Pfam" id="PF07690">
    <property type="entry name" value="MFS_1"/>
    <property type="match status" value="1"/>
</dbReference>
<keyword evidence="9" id="KW-1185">Reference proteome</keyword>
<feature type="region of interest" description="Disordered" evidence="6">
    <location>
        <begin position="1"/>
        <end position="114"/>
    </location>
</feature>
<organism evidence="8 9">
    <name type="scientific">Pycnococcus provasolii</name>
    <dbReference type="NCBI Taxonomy" id="41880"/>
    <lineage>
        <taxon>Eukaryota</taxon>
        <taxon>Viridiplantae</taxon>
        <taxon>Chlorophyta</taxon>
        <taxon>Pseudoscourfieldiophyceae</taxon>
        <taxon>Pseudoscourfieldiales</taxon>
        <taxon>Pycnococcaceae</taxon>
        <taxon>Pycnococcus</taxon>
    </lineage>
</organism>
<feature type="transmembrane region" description="Helical" evidence="7">
    <location>
        <begin position="247"/>
        <end position="266"/>
    </location>
</feature>
<keyword evidence="4 7" id="KW-1133">Transmembrane helix</keyword>
<evidence type="ECO:0000256" key="7">
    <source>
        <dbReference type="SAM" id="Phobius"/>
    </source>
</evidence>
<feature type="transmembrane region" description="Helical" evidence="7">
    <location>
        <begin position="612"/>
        <end position="630"/>
    </location>
</feature>
<feature type="compositionally biased region" description="Low complexity" evidence="6">
    <location>
        <begin position="74"/>
        <end position="84"/>
    </location>
</feature>
<reference evidence="8" key="1">
    <citation type="submission" date="2020-10" db="EMBL/GenBank/DDBJ databases">
        <title>Unveiling of a novel bifunctional photoreceptor, Dualchrome1, isolated from a cosmopolitan green alga.</title>
        <authorList>
            <person name="Suzuki S."/>
            <person name="Kawachi M."/>
        </authorList>
    </citation>
    <scope>NUCLEOTIDE SEQUENCE</scope>
    <source>
        <strain evidence="8">NIES 2893</strain>
    </source>
</reference>
<name>A0A830HU33_9CHLO</name>
<feature type="transmembrane region" description="Helical" evidence="7">
    <location>
        <begin position="506"/>
        <end position="527"/>
    </location>
</feature>
<evidence type="ECO:0000256" key="5">
    <source>
        <dbReference type="ARBA" id="ARBA00023136"/>
    </source>
</evidence>
<accession>A0A830HU33</accession>
<gene>
    <name evidence="8" type="ORF">PPROV_000943500</name>
</gene>
<evidence type="ECO:0000256" key="3">
    <source>
        <dbReference type="ARBA" id="ARBA00022692"/>
    </source>
</evidence>
<feature type="compositionally biased region" description="Low complexity" evidence="6">
    <location>
        <begin position="96"/>
        <end position="105"/>
    </location>
</feature>
<dbReference type="OrthoDB" id="419616at2759"/>
<feature type="transmembrane region" description="Helical" evidence="7">
    <location>
        <begin position="411"/>
        <end position="432"/>
    </location>
</feature>
<feature type="transmembrane region" description="Helical" evidence="7">
    <location>
        <begin position="477"/>
        <end position="500"/>
    </location>
</feature>
<evidence type="ECO:0000256" key="6">
    <source>
        <dbReference type="SAM" id="MobiDB-lite"/>
    </source>
</evidence>
<evidence type="ECO:0000313" key="9">
    <source>
        <dbReference type="Proteomes" id="UP000660262"/>
    </source>
</evidence>
<evidence type="ECO:0000256" key="4">
    <source>
        <dbReference type="ARBA" id="ARBA00022989"/>
    </source>
</evidence>
<dbReference type="Proteomes" id="UP000660262">
    <property type="component" value="Unassembled WGS sequence"/>
</dbReference>
<feature type="transmembrane region" description="Helical" evidence="7">
    <location>
        <begin position="316"/>
        <end position="337"/>
    </location>
</feature>
<evidence type="ECO:0000256" key="1">
    <source>
        <dbReference type="ARBA" id="ARBA00004141"/>
    </source>
</evidence>
<feature type="transmembrane region" description="Helical" evidence="7">
    <location>
        <begin position="219"/>
        <end position="240"/>
    </location>
</feature>
<comment type="caution">
    <text evidence="8">The sequence shown here is derived from an EMBL/GenBank/DDBJ whole genome shotgun (WGS) entry which is preliminary data.</text>
</comment>
<dbReference type="InterPro" id="IPR036259">
    <property type="entry name" value="MFS_trans_sf"/>
</dbReference>
<proteinExistence type="predicted"/>
<evidence type="ECO:0008006" key="10">
    <source>
        <dbReference type="Google" id="ProtNLM"/>
    </source>
</evidence>
<comment type="subcellular location">
    <subcellularLocation>
        <location evidence="1">Membrane</location>
        <topology evidence="1">Multi-pass membrane protein</topology>
    </subcellularLocation>
</comment>
<dbReference type="PANTHER" id="PTHR23504:SF15">
    <property type="entry name" value="MAJOR FACILITATOR SUPERFAMILY (MFS) PROFILE DOMAIN-CONTAINING PROTEIN"/>
    <property type="match status" value="1"/>
</dbReference>
<dbReference type="AlphaFoldDB" id="A0A830HU33"/>
<feature type="transmembrane region" description="Helical" evidence="7">
    <location>
        <begin position="122"/>
        <end position="143"/>
    </location>
</feature>
<evidence type="ECO:0000313" key="8">
    <source>
        <dbReference type="EMBL" id="GHP10704.1"/>
    </source>
</evidence>
<dbReference type="PANTHER" id="PTHR23504">
    <property type="entry name" value="MAJOR FACILITATOR SUPERFAMILY DOMAIN-CONTAINING PROTEIN 10"/>
    <property type="match status" value="1"/>
</dbReference>
<protein>
    <recommendedName>
        <fullName evidence="10">Major facilitator superfamily (MFS) profile domain-containing protein</fullName>
    </recommendedName>
</protein>
<dbReference type="GO" id="GO:0016020">
    <property type="term" value="C:membrane"/>
    <property type="evidence" value="ECO:0007669"/>
    <property type="project" value="UniProtKB-SubCell"/>
</dbReference>
<feature type="compositionally biased region" description="Gly residues" evidence="6">
    <location>
        <begin position="20"/>
        <end position="32"/>
    </location>
</feature>
<dbReference type="GO" id="GO:0022857">
    <property type="term" value="F:transmembrane transporter activity"/>
    <property type="evidence" value="ECO:0007669"/>
    <property type="project" value="InterPro"/>
</dbReference>
<feature type="transmembrane region" description="Helical" evidence="7">
    <location>
        <begin position="444"/>
        <end position="465"/>
    </location>
</feature>
<sequence length="643" mass="66395">MSSSSSFQLDIDPYHNVSGGAFGGGGLGGGGFNSAISTRRAGGGGGASAAGGGLDGGGKVSSRRGVIDGGGGDAAAANNPAMVVVDDDDSDDDNKNINIVKSSSSPPQPSPSSLWYRRKSGVGLILAIVANAITYVAILAYSIHTPPVTYSFFASEIYGAPVAYTESLRLELSPTSLACPPPPPPTTNGDAAAPPADIGSLAHACELSLGRATTWQSGILAIGEGFGFLLGPAIGVLSDVYGRMRFLLLYIIGTFAAVVPLAVYAWTGMSAGNTLGGLYPYFAMAIIQGVLSPRSINDIVLAAGVGDAAPQKHYTWLTGLGQSGFAFGLIVGSVAASSVDTKIAYLIAIALFVVAMCIVAFSPDTLPPERRSTLRLLPKNQEQQQQRQCGAWNATTSILRGFSVLAESRELILLAVGSFWGSFGLFVMIVAVPPFFFGALRFTVFEYGMILVIIGLNMVFFKTIGAQLLDRYLGRKVAIVAVSFFGASIFVLEGLVQLYAKTHTQILIATFLLCAFQTAAAAPPLLISAALHVVDHDDAAAEDNKANNQNMVVNNNKMIDGGAGKHGRVQGALQGVIAIAGMAGSLSGAAVYQATSRPGALGGFEASQGVPFIVAAASVILTALPVLFLSRTDRIGGGRSVDE</sequence>
<dbReference type="Gene3D" id="1.20.1250.20">
    <property type="entry name" value="MFS general substrate transporter like domains"/>
    <property type="match status" value="1"/>
</dbReference>
<keyword evidence="2" id="KW-0813">Transport</keyword>
<evidence type="ECO:0000256" key="2">
    <source>
        <dbReference type="ARBA" id="ARBA00022448"/>
    </source>
</evidence>
<keyword evidence="3 7" id="KW-0812">Transmembrane</keyword>
<dbReference type="EMBL" id="BNJQ01000030">
    <property type="protein sequence ID" value="GHP10704.1"/>
    <property type="molecule type" value="Genomic_DNA"/>
</dbReference>
<dbReference type="InterPro" id="IPR011701">
    <property type="entry name" value="MFS"/>
</dbReference>
<dbReference type="SUPFAM" id="SSF103473">
    <property type="entry name" value="MFS general substrate transporter"/>
    <property type="match status" value="1"/>
</dbReference>